<reference evidence="2" key="1">
    <citation type="journal article" date="2019" name="Int. J. Syst. Evol. Microbiol.">
        <title>The Global Catalogue of Microorganisms (GCM) 10K type strain sequencing project: providing services to taxonomists for standard genome sequencing and annotation.</title>
        <authorList>
            <consortium name="The Broad Institute Genomics Platform"/>
            <consortium name="The Broad Institute Genome Sequencing Center for Infectious Disease"/>
            <person name="Wu L."/>
            <person name="Ma J."/>
        </authorList>
    </citation>
    <scope>NUCLEOTIDE SEQUENCE [LARGE SCALE GENOMIC DNA]</scope>
    <source>
        <strain evidence="2">CECT 8551</strain>
    </source>
</reference>
<organism evidence="1 2">
    <name type="scientific">Belliella kenyensis</name>
    <dbReference type="NCBI Taxonomy" id="1472724"/>
    <lineage>
        <taxon>Bacteria</taxon>
        <taxon>Pseudomonadati</taxon>
        <taxon>Bacteroidota</taxon>
        <taxon>Cytophagia</taxon>
        <taxon>Cytophagales</taxon>
        <taxon>Cyclobacteriaceae</taxon>
        <taxon>Belliella</taxon>
    </lineage>
</organism>
<sequence length="57" mass="6467">MVNKVTNRFDRNAHNSPDTNIDYTFSLTHEDISYHAGLLTGATFYPVNYFGVLLSLD</sequence>
<dbReference type="Proteomes" id="UP001595766">
    <property type="component" value="Unassembled WGS sequence"/>
</dbReference>
<comment type="caution">
    <text evidence="1">The sequence shown here is derived from an EMBL/GenBank/DDBJ whole genome shotgun (WGS) entry which is preliminary data.</text>
</comment>
<accession>A0ABV8EIS0</accession>
<protein>
    <submittedName>
        <fullName evidence="1">Uncharacterized protein</fullName>
    </submittedName>
</protein>
<dbReference type="RefSeq" id="WP_241290692.1">
    <property type="nucleotide sequence ID" value="NZ_JAKZGR010000001.1"/>
</dbReference>
<gene>
    <name evidence="1" type="ORF">ACFOUP_07195</name>
</gene>
<evidence type="ECO:0000313" key="1">
    <source>
        <dbReference type="EMBL" id="MFC3976156.1"/>
    </source>
</evidence>
<evidence type="ECO:0000313" key="2">
    <source>
        <dbReference type="Proteomes" id="UP001595766"/>
    </source>
</evidence>
<name>A0ABV8EIS0_9BACT</name>
<dbReference type="EMBL" id="JBHSAV010000023">
    <property type="protein sequence ID" value="MFC3976156.1"/>
    <property type="molecule type" value="Genomic_DNA"/>
</dbReference>
<proteinExistence type="predicted"/>
<keyword evidence="2" id="KW-1185">Reference proteome</keyword>